<evidence type="ECO:0000256" key="8">
    <source>
        <dbReference type="ARBA" id="ARBA00022840"/>
    </source>
</evidence>
<keyword evidence="5 10" id="KW-0545">Nucleotide biosynthesis</keyword>
<dbReference type="InterPro" id="IPR027417">
    <property type="entry name" value="P-loop_NTPase"/>
</dbReference>
<evidence type="ECO:0000259" key="11">
    <source>
        <dbReference type="Pfam" id="PF02223"/>
    </source>
</evidence>
<name>A0A378NRA4_9FIRM</name>
<dbReference type="RefSeq" id="WP_015562843.1">
    <property type="nucleotide sequence ID" value="NZ_UGPP01000001.1"/>
</dbReference>
<keyword evidence="7 10" id="KW-0418">Kinase</keyword>
<dbReference type="PANTHER" id="PTHR10344:SF4">
    <property type="entry name" value="UMP-CMP KINASE 2, MITOCHONDRIAL"/>
    <property type="match status" value="1"/>
</dbReference>
<comment type="similarity">
    <text evidence="1 10">Belongs to the thymidylate kinase family.</text>
</comment>
<reference evidence="12 13" key="1">
    <citation type="submission" date="2018-06" db="EMBL/GenBank/DDBJ databases">
        <authorList>
            <consortium name="Pathogen Informatics"/>
            <person name="Doyle S."/>
        </authorList>
    </citation>
    <scope>NUCLEOTIDE SEQUENCE [LARGE SCALE GENOMIC DNA]</scope>
    <source>
        <strain evidence="12 13">NCTC10571</strain>
    </source>
</reference>
<dbReference type="HAMAP" id="MF_00165">
    <property type="entry name" value="Thymidylate_kinase"/>
    <property type="match status" value="1"/>
</dbReference>
<evidence type="ECO:0000313" key="13">
    <source>
        <dbReference type="Proteomes" id="UP000255234"/>
    </source>
</evidence>
<evidence type="ECO:0000256" key="4">
    <source>
        <dbReference type="ARBA" id="ARBA00022679"/>
    </source>
</evidence>
<evidence type="ECO:0000256" key="3">
    <source>
        <dbReference type="ARBA" id="ARBA00017144"/>
    </source>
</evidence>
<dbReference type="AlphaFoldDB" id="A0A378NRA4"/>
<evidence type="ECO:0000256" key="5">
    <source>
        <dbReference type="ARBA" id="ARBA00022727"/>
    </source>
</evidence>
<evidence type="ECO:0000256" key="9">
    <source>
        <dbReference type="ARBA" id="ARBA00048743"/>
    </source>
</evidence>
<comment type="catalytic activity">
    <reaction evidence="9 10">
        <text>dTMP + ATP = dTDP + ADP</text>
        <dbReference type="Rhea" id="RHEA:13517"/>
        <dbReference type="ChEBI" id="CHEBI:30616"/>
        <dbReference type="ChEBI" id="CHEBI:58369"/>
        <dbReference type="ChEBI" id="CHEBI:63528"/>
        <dbReference type="ChEBI" id="CHEBI:456216"/>
        <dbReference type="EC" id="2.7.4.9"/>
    </reaction>
</comment>
<dbReference type="Proteomes" id="UP000255234">
    <property type="component" value="Unassembled WGS sequence"/>
</dbReference>
<dbReference type="FunFam" id="3.40.50.300:FF:002288">
    <property type="entry name" value="Probable thymidylate kinase"/>
    <property type="match status" value="1"/>
</dbReference>
<dbReference type="GO" id="GO:0006233">
    <property type="term" value="P:dTDP biosynthetic process"/>
    <property type="evidence" value="ECO:0007669"/>
    <property type="project" value="InterPro"/>
</dbReference>
<keyword evidence="8 10" id="KW-0067">ATP-binding</keyword>
<dbReference type="EMBL" id="UGPP01000001">
    <property type="protein sequence ID" value="STY70406.1"/>
    <property type="molecule type" value="Genomic_DNA"/>
</dbReference>
<comment type="function">
    <text evidence="10">Phosphorylation of dTMP to form dTDP in both de novo and salvage pathways of dTTP synthesis.</text>
</comment>
<evidence type="ECO:0000256" key="2">
    <source>
        <dbReference type="ARBA" id="ARBA00012980"/>
    </source>
</evidence>
<keyword evidence="4 10" id="KW-0808">Transferase</keyword>
<accession>A0A378NRA4</accession>
<dbReference type="PANTHER" id="PTHR10344">
    <property type="entry name" value="THYMIDYLATE KINASE"/>
    <property type="match status" value="1"/>
</dbReference>
<dbReference type="STRING" id="1122216.GCA_000423385_01867"/>
<dbReference type="GO" id="GO:0005829">
    <property type="term" value="C:cytosol"/>
    <property type="evidence" value="ECO:0007669"/>
    <property type="project" value="TreeGrafter"/>
</dbReference>
<comment type="caution">
    <text evidence="10">Lacks conserved residue(s) required for the propagation of feature annotation.</text>
</comment>
<dbReference type="InterPro" id="IPR018094">
    <property type="entry name" value="Thymidylate_kinase"/>
</dbReference>
<sequence>MVKGKLIIIEAGDGCGKATQTKLLYDRLNQAGYKVKKVEYPDYESPACTPVKMYLQGEFGGHVDDVNAYAASVLFAVDRYASYRMKWKKDYEEGTIILADRYTTSNMVHQAVKIEDSKMRDEFLSWLWDTEFTKMGLPVPDKVIFLNMPPDISNKLIDNRAKKDNRKKDIHEQDKNYLEKCHEVYQEMANRYDWDIVECAKDNQLRTIEEIHEDVWQKIQGLIK</sequence>
<evidence type="ECO:0000256" key="1">
    <source>
        <dbReference type="ARBA" id="ARBA00009776"/>
    </source>
</evidence>
<dbReference type="GO" id="GO:0004798">
    <property type="term" value="F:dTMP kinase activity"/>
    <property type="evidence" value="ECO:0007669"/>
    <property type="project" value="UniProtKB-UniRule"/>
</dbReference>
<evidence type="ECO:0000256" key="10">
    <source>
        <dbReference type="HAMAP-Rule" id="MF_00165"/>
    </source>
</evidence>
<evidence type="ECO:0000256" key="7">
    <source>
        <dbReference type="ARBA" id="ARBA00022777"/>
    </source>
</evidence>
<evidence type="ECO:0000256" key="6">
    <source>
        <dbReference type="ARBA" id="ARBA00022741"/>
    </source>
</evidence>
<keyword evidence="6 10" id="KW-0547">Nucleotide-binding</keyword>
<organism evidence="12 13">
    <name type="scientific">Megamonas hypermegale</name>
    <dbReference type="NCBI Taxonomy" id="158847"/>
    <lineage>
        <taxon>Bacteria</taxon>
        <taxon>Bacillati</taxon>
        <taxon>Bacillota</taxon>
        <taxon>Negativicutes</taxon>
        <taxon>Selenomonadales</taxon>
        <taxon>Selenomonadaceae</taxon>
        <taxon>Megamonas</taxon>
    </lineage>
</organism>
<dbReference type="Pfam" id="PF02223">
    <property type="entry name" value="Thymidylate_kin"/>
    <property type="match status" value="1"/>
</dbReference>
<dbReference type="EC" id="2.7.4.9" evidence="2 10"/>
<feature type="domain" description="Thymidylate kinase-like" evidence="11">
    <location>
        <begin position="9"/>
        <end position="201"/>
    </location>
</feature>
<dbReference type="InterPro" id="IPR039430">
    <property type="entry name" value="Thymidylate_kin-like_dom"/>
</dbReference>
<gene>
    <name evidence="10 12" type="primary">tmk</name>
    <name evidence="12" type="ORF">NCTC10571_00542</name>
</gene>
<dbReference type="Gene3D" id="3.40.50.300">
    <property type="entry name" value="P-loop containing nucleotide triphosphate hydrolases"/>
    <property type="match status" value="1"/>
</dbReference>
<dbReference type="GO" id="GO:0006227">
    <property type="term" value="P:dUDP biosynthetic process"/>
    <property type="evidence" value="ECO:0007669"/>
    <property type="project" value="TreeGrafter"/>
</dbReference>
<dbReference type="CDD" id="cd01672">
    <property type="entry name" value="TMPK"/>
    <property type="match status" value="1"/>
</dbReference>
<dbReference type="SUPFAM" id="SSF52540">
    <property type="entry name" value="P-loop containing nucleoside triphosphate hydrolases"/>
    <property type="match status" value="1"/>
</dbReference>
<evidence type="ECO:0000313" key="12">
    <source>
        <dbReference type="EMBL" id="STY70406.1"/>
    </source>
</evidence>
<dbReference type="GO" id="GO:0006235">
    <property type="term" value="P:dTTP biosynthetic process"/>
    <property type="evidence" value="ECO:0007669"/>
    <property type="project" value="UniProtKB-UniRule"/>
</dbReference>
<dbReference type="GO" id="GO:0005524">
    <property type="term" value="F:ATP binding"/>
    <property type="evidence" value="ECO:0007669"/>
    <property type="project" value="UniProtKB-UniRule"/>
</dbReference>
<protein>
    <recommendedName>
        <fullName evidence="3 10">Thymidylate kinase</fullName>
        <ecNumber evidence="2 10">2.7.4.9</ecNumber>
    </recommendedName>
    <alternativeName>
        <fullName evidence="10">dTMP kinase</fullName>
    </alternativeName>
</protein>
<proteinExistence type="inferred from homology"/>